<reference evidence="3" key="1">
    <citation type="journal article" date="2019" name="Int. J. Syst. Evol. Microbiol.">
        <title>The Global Catalogue of Microorganisms (GCM) 10K type strain sequencing project: providing services to taxonomists for standard genome sequencing and annotation.</title>
        <authorList>
            <consortium name="The Broad Institute Genomics Platform"/>
            <consortium name="The Broad Institute Genome Sequencing Center for Infectious Disease"/>
            <person name="Wu L."/>
            <person name="Ma J."/>
        </authorList>
    </citation>
    <scope>NUCLEOTIDE SEQUENCE [LARGE SCALE GENOMIC DNA]</scope>
    <source>
        <strain evidence="3">JCM 17810</strain>
    </source>
</reference>
<evidence type="ECO:0000313" key="3">
    <source>
        <dbReference type="Proteomes" id="UP001500622"/>
    </source>
</evidence>
<proteinExistence type="predicted"/>
<feature type="domain" description="HTH marR-type" evidence="1">
    <location>
        <begin position="3"/>
        <end position="136"/>
    </location>
</feature>
<dbReference type="InterPro" id="IPR039422">
    <property type="entry name" value="MarR/SlyA-like"/>
</dbReference>
<dbReference type="PRINTS" id="PR00598">
    <property type="entry name" value="HTHMARR"/>
</dbReference>
<gene>
    <name evidence="2" type="ORF">GCM10023169_07690</name>
</gene>
<dbReference type="SMART" id="SM00347">
    <property type="entry name" value="HTH_MARR"/>
    <property type="match status" value="1"/>
</dbReference>
<dbReference type="PANTHER" id="PTHR33164:SF99">
    <property type="entry name" value="MARR FAMILY REGULATORY PROTEIN"/>
    <property type="match status" value="1"/>
</dbReference>
<dbReference type="InterPro" id="IPR000835">
    <property type="entry name" value="HTH_MarR-typ"/>
</dbReference>
<protein>
    <submittedName>
        <fullName evidence="2">MarR family transcriptional regulator</fullName>
    </submittedName>
</protein>
<dbReference type="Gene3D" id="1.10.10.10">
    <property type="entry name" value="Winged helix-like DNA-binding domain superfamily/Winged helix DNA-binding domain"/>
    <property type="match status" value="1"/>
</dbReference>
<dbReference type="InterPro" id="IPR036390">
    <property type="entry name" value="WH_DNA-bd_sf"/>
</dbReference>
<dbReference type="Proteomes" id="UP001500622">
    <property type="component" value="Unassembled WGS sequence"/>
</dbReference>
<dbReference type="PANTHER" id="PTHR33164">
    <property type="entry name" value="TRANSCRIPTIONAL REGULATOR, MARR FAMILY"/>
    <property type="match status" value="1"/>
</dbReference>
<evidence type="ECO:0000259" key="1">
    <source>
        <dbReference type="PROSITE" id="PS50995"/>
    </source>
</evidence>
<name>A0ABP8KX55_9MICO</name>
<evidence type="ECO:0000313" key="2">
    <source>
        <dbReference type="EMBL" id="GAA4418288.1"/>
    </source>
</evidence>
<organism evidence="2 3">
    <name type="scientific">Georgenia halophila</name>
    <dbReference type="NCBI Taxonomy" id="620889"/>
    <lineage>
        <taxon>Bacteria</taxon>
        <taxon>Bacillati</taxon>
        <taxon>Actinomycetota</taxon>
        <taxon>Actinomycetes</taxon>
        <taxon>Micrococcales</taxon>
        <taxon>Bogoriellaceae</taxon>
        <taxon>Georgenia</taxon>
    </lineage>
</organism>
<dbReference type="RefSeq" id="WP_345215157.1">
    <property type="nucleotide sequence ID" value="NZ_BAABGN010000002.1"/>
</dbReference>
<sequence length="146" mass="16015">MTTRENIGLLLSLASARGVASATAALRPVDLSTRSYTLLELVIDSGGTSQRELADALRLDPSQIVALVDGLEERGLAQRRPNPEDRRQKSVVATTEGRKVFRQARKLIDASLEEFLGDLDADERDTLRALLTRIVRPNRHSLVNAG</sequence>
<dbReference type="SUPFAM" id="SSF46785">
    <property type="entry name" value="Winged helix' DNA-binding domain"/>
    <property type="match status" value="1"/>
</dbReference>
<dbReference type="Pfam" id="PF12802">
    <property type="entry name" value="MarR_2"/>
    <property type="match status" value="1"/>
</dbReference>
<dbReference type="PROSITE" id="PS50995">
    <property type="entry name" value="HTH_MARR_2"/>
    <property type="match status" value="1"/>
</dbReference>
<keyword evidence="3" id="KW-1185">Reference proteome</keyword>
<dbReference type="InterPro" id="IPR036388">
    <property type="entry name" value="WH-like_DNA-bd_sf"/>
</dbReference>
<dbReference type="EMBL" id="BAABGN010000002">
    <property type="protein sequence ID" value="GAA4418288.1"/>
    <property type="molecule type" value="Genomic_DNA"/>
</dbReference>
<accession>A0ABP8KX55</accession>
<comment type="caution">
    <text evidence="2">The sequence shown here is derived from an EMBL/GenBank/DDBJ whole genome shotgun (WGS) entry which is preliminary data.</text>
</comment>